<dbReference type="GO" id="GO:0019748">
    <property type="term" value="P:secondary metabolic process"/>
    <property type="evidence" value="ECO:0007669"/>
    <property type="project" value="TreeGrafter"/>
</dbReference>
<evidence type="ECO:0000313" key="2">
    <source>
        <dbReference type="EMBL" id="THG23120.1"/>
    </source>
</evidence>
<sequence length="433" mass="48112">MSQNHCQFLVCELEVVDHLLSEVVWDLGGDLGVQLAWILLLLRPSPDGGARSQRSCIDFPSVLRSQVPFFLGSAIRVIAHTVGRTNLSGQGKPYSVSGMYVGVDESEDVQLFYYFVKSESNPKEDPLVLWLTGGPGCSAFSGFVYEIGPLNFEANQKERSLPTLVLNPNSWTKVASIIFIDLPVGTGFSYGMTSLASQSTDLQSCDQAYEFLRKWLIDHPDFLSNPVYVGGESYTGLTIPIIVQLISNGNEAGIKPLINLKGYLLGNPATTPNDSNYEIPLAHGMGLISDELYECIDGVLKYHILEPSCGSASPKPQELFSERRYVDEKNIEHVVRQSSPCDSSRINAYRLSYFWNNNDRVREALHIRKCIDGVLKYHILEPSCGSASPKSQELFSERRYVDEKNIELVVRQSSPCDSSRVSPPNFSNNLLPI</sequence>
<organism evidence="2 3">
    <name type="scientific">Camellia sinensis var. sinensis</name>
    <name type="common">China tea</name>
    <dbReference type="NCBI Taxonomy" id="542762"/>
    <lineage>
        <taxon>Eukaryota</taxon>
        <taxon>Viridiplantae</taxon>
        <taxon>Streptophyta</taxon>
        <taxon>Embryophyta</taxon>
        <taxon>Tracheophyta</taxon>
        <taxon>Spermatophyta</taxon>
        <taxon>Magnoliopsida</taxon>
        <taxon>eudicotyledons</taxon>
        <taxon>Gunneridae</taxon>
        <taxon>Pentapetalae</taxon>
        <taxon>asterids</taxon>
        <taxon>Ericales</taxon>
        <taxon>Theaceae</taxon>
        <taxon>Camellia</taxon>
    </lineage>
</organism>
<dbReference type="Gene3D" id="3.40.50.1820">
    <property type="entry name" value="alpha/beta hydrolase"/>
    <property type="match status" value="1"/>
</dbReference>
<reference evidence="2 3" key="1">
    <citation type="journal article" date="2018" name="Proc. Natl. Acad. Sci. U.S.A.">
        <title>Draft genome sequence of Camellia sinensis var. sinensis provides insights into the evolution of the tea genome and tea quality.</title>
        <authorList>
            <person name="Wei C."/>
            <person name="Yang H."/>
            <person name="Wang S."/>
            <person name="Zhao J."/>
            <person name="Liu C."/>
            <person name="Gao L."/>
            <person name="Xia E."/>
            <person name="Lu Y."/>
            <person name="Tai Y."/>
            <person name="She G."/>
            <person name="Sun J."/>
            <person name="Cao H."/>
            <person name="Tong W."/>
            <person name="Gao Q."/>
            <person name="Li Y."/>
            <person name="Deng W."/>
            <person name="Jiang X."/>
            <person name="Wang W."/>
            <person name="Chen Q."/>
            <person name="Zhang S."/>
            <person name="Li H."/>
            <person name="Wu J."/>
            <person name="Wang P."/>
            <person name="Li P."/>
            <person name="Shi C."/>
            <person name="Zheng F."/>
            <person name="Jian J."/>
            <person name="Huang B."/>
            <person name="Shan D."/>
            <person name="Shi M."/>
            <person name="Fang C."/>
            <person name="Yue Y."/>
            <person name="Li F."/>
            <person name="Li D."/>
            <person name="Wei S."/>
            <person name="Han B."/>
            <person name="Jiang C."/>
            <person name="Yin Y."/>
            <person name="Xia T."/>
            <person name="Zhang Z."/>
            <person name="Bennetzen J.L."/>
            <person name="Zhao S."/>
            <person name="Wan X."/>
        </authorList>
    </citation>
    <scope>NUCLEOTIDE SEQUENCE [LARGE SCALE GENOMIC DNA]</scope>
    <source>
        <strain evidence="3">cv. Shuchazao</strain>
        <tissue evidence="2">Leaf</tissue>
    </source>
</reference>
<dbReference type="GO" id="GO:0004185">
    <property type="term" value="F:serine-type carboxypeptidase activity"/>
    <property type="evidence" value="ECO:0007669"/>
    <property type="project" value="InterPro"/>
</dbReference>
<protein>
    <recommendedName>
        <fullName evidence="4">Carboxypeptidase</fullName>
    </recommendedName>
</protein>
<dbReference type="GO" id="GO:0006508">
    <property type="term" value="P:proteolysis"/>
    <property type="evidence" value="ECO:0007669"/>
    <property type="project" value="InterPro"/>
</dbReference>
<dbReference type="Pfam" id="PF00450">
    <property type="entry name" value="Peptidase_S10"/>
    <property type="match status" value="1"/>
</dbReference>
<name>A0A4S4F114_CAMSN</name>
<dbReference type="GO" id="GO:0016747">
    <property type="term" value="F:acyltransferase activity, transferring groups other than amino-acyl groups"/>
    <property type="evidence" value="ECO:0007669"/>
    <property type="project" value="TreeGrafter"/>
</dbReference>
<dbReference type="PRINTS" id="PR00724">
    <property type="entry name" value="CRBOXYPTASEC"/>
</dbReference>
<dbReference type="SUPFAM" id="SSF53474">
    <property type="entry name" value="alpha/beta-Hydrolases"/>
    <property type="match status" value="1"/>
</dbReference>
<dbReference type="AlphaFoldDB" id="A0A4S4F114"/>
<dbReference type="PANTHER" id="PTHR11802:SF29">
    <property type="entry name" value="SERINE CARBOXYPEPTIDASE-LIKE 19"/>
    <property type="match status" value="1"/>
</dbReference>
<proteinExistence type="inferred from homology"/>
<gene>
    <name evidence="2" type="ORF">TEA_016806</name>
</gene>
<evidence type="ECO:0000256" key="1">
    <source>
        <dbReference type="ARBA" id="ARBA00009431"/>
    </source>
</evidence>
<comment type="caution">
    <text evidence="2">The sequence shown here is derived from an EMBL/GenBank/DDBJ whole genome shotgun (WGS) entry which is preliminary data.</text>
</comment>
<dbReference type="EMBL" id="SDRB02000499">
    <property type="protein sequence ID" value="THG23120.1"/>
    <property type="molecule type" value="Genomic_DNA"/>
</dbReference>
<dbReference type="InterPro" id="IPR001563">
    <property type="entry name" value="Peptidase_S10"/>
</dbReference>
<dbReference type="Proteomes" id="UP000306102">
    <property type="component" value="Unassembled WGS sequence"/>
</dbReference>
<accession>A0A4S4F114</accession>
<comment type="similarity">
    <text evidence="1">Belongs to the peptidase S10 family.</text>
</comment>
<evidence type="ECO:0008006" key="4">
    <source>
        <dbReference type="Google" id="ProtNLM"/>
    </source>
</evidence>
<evidence type="ECO:0000313" key="3">
    <source>
        <dbReference type="Proteomes" id="UP000306102"/>
    </source>
</evidence>
<dbReference type="InterPro" id="IPR029058">
    <property type="entry name" value="AB_hydrolase_fold"/>
</dbReference>
<keyword evidence="3" id="KW-1185">Reference proteome</keyword>
<dbReference type="PANTHER" id="PTHR11802">
    <property type="entry name" value="SERINE PROTEASE FAMILY S10 SERINE CARBOXYPEPTIDASE"/>
    <property type="match status" value="1"/>
</dbReference>